<dbReference type="PROSITE" id="PS50104">
    <property type="entry name" value="TIR"/>
    <property type="match status" value="1"/>
</dbReference>
<dbReference type="InterPro" id="IPR035897">
    <property type="entry name" value="Toll_tir_struct_dom_sf"/>
</dbReference>
<reference evidence="7" key="1">
    <citation type="submission" date="2023-02" db="EMBL/GenBank/DDBJ databases">
        <title>Genome of toxic invasive species Heracleum sosnowskyi carries increased number of genes despite the absence of recent whole-genome duplications.</title>
        <authorList>
            <person name="Schelkunov M."/>
            <person name="Shtratnikova V."/>
            <person name="Makarenko M."/>
            <person name="Klepikova A."/>
            <person name="Omelchenko D."/>
            <person name="Novikova G."/>
            <person name="Obukhova E."/>
            <person name="Bogdanov V."/>
            <person name="Penin A."/>
            <person name="Logacheva M."/>
        </authorList>
    </citation>
    <scope>NUCLEOTIDE SEQUENCE</scope>
    <source>
        <strain evidence="7">Hsosn_3</strain>
        <tissue evidence="7">Leaf</tissue>
    </source>
</reference>
<evidence type="ECO:0000256" key="1">
    <source>
        <dbReference type="ARBA" id="ARBA00011982"/>
    </source>
</evidence>
<dbReference type="GO" id="GO:0007165">
    <property type="term" value="P:signal transduction"/>
    <property type="evidence" value="ECO:0007669"/>
    <property type="project" value="InterPro"/>
</dbReference>
<feature type="domain" description="TIR" evidence="6">
    <location>
        <begin position="4"/>
        <end position="166"/>
    </location>
</feature>
<accession>A0AAD8HU43</accession>
<keyword evidence="2" id="KW-0378">Hydrolase</keyword>
<gene>
    <name evidence="7" type="ORF">POM88_029131</name>
</gene>
<feature type="transmembrane region" description="Helical" evidence="5">
    <location>
        <begin position="246"/>
        <end position="270"/>
    </location>
</feature>
<dbReference type="EMBL" id="JAUIZM010000007">
    <property type="protein sequence ID" value="KAK1372938.1"/>
    <property type="molecule type" value="Genomic_DNA"/>
</dbReference>
<dbReference type="FunFam" id="3.40.50.10140:FF:000007">
    <property type="entry name" value="Disease resistance protein (TIR-NBS-LRR class)"/>
    <property type="match status" value="1"/>
</dbReference>
<dbReference type="Proteomes" id="UP001237642">
    <property type="component" value="Unassembled WGS sequence"/>
</dbReference>
<dbReference type="Pfam" id="PF01582">
    <property type="entry name" value="TIR"/>
    <property type="match status" value="1"/>
</dbReference>
<dbReference type="InterPro" id="IPR000157">
    <property type="entry name" value="TIR_dom"/>
</dbReference>
<keyword evidence="5" id="KW-0812">Transmembrane</keyword>
<dbReference type="PANTHER" id="PTHR32009:SF39">
    <property type="entry name" value="TIR DOMAIN-CONTAINING PROTEIN"/>
    <property type="match status" value="1"/>
</dbReference>
<dbReference type="SMART" id="SM00255">
    <property type="entry name" value="TIR"/>
    <property type="match status" value="1"/>
</dbReference>
<organism evidence="7 8">
    <name type="scientific">Heracleum sosnowskyi</name>
    <dbReference type="NCBI Taxonomy" id="360622"/>
    <lineage>
        <taxon>Eukaryota</taxon>
        <taxon>Viridiplantae</taxon>
        <taxon>Streptophyta</taxon>
        <taxon>Embryophyta</taxon>
        <taxon>Tracheophyta</taxon>
        <taxon>Spermatophyta</taxon>
        <taxon>Magnoliopsida</taxon>
        <taxon>eudicotyledons</taxon>
        <taxon>Gunneridae</taxon>
        <taxon>Pentapetalae</taxon>
        <taxon>asterids</taxon>
        <taxon>campanulids</taxon>
        <taxon>Apiales</taxon>
        <taxon>Apiaceae</taxon>
        <taxon>Apioideae</taxon>
        <taxon>apioid superclade</taxon>
        <taxon>Tordylieae</taxon>
        <taxon>Tordyliinae</taxon>
        <taxon>Heracleum</taxon>
    </lineage>
</organism>
<keyword evidence="8" id="KW-1185">Reference proteome</keyword>
<evidence type="ECO:0000313" key="7">
    <source>
        <dbReference type="EMBL" id="KAK1372938.1"/>
    </source>
</evidence>
<dbReference type="Gene3D" id="3.40.50.10140">
    <property type="entry name" value="Toll/interleukin-1 receptor homology (TIR) domain"/>
    <property type="match status" value="1"/>
</dbReference>
<reference evidence="7" key="2">
    <citation type="submission" date="2023-05" db="EMBL/GenBank/DDBJ databases">
        <authorList>
            <person name="Schelkunov M.I."/>
        </authorList>
    </citation>
    <scope>NUCLEOTIDE SEQUENCE</scope>
    <source>
        <strain evidence="7">Hsosn_3</strain>
        <tissue evidence="7">Leaf</tissue>
    </source>
</reference>
<evidence type="ECO:0000256" key="4">
    <source>
        <dbReference type="ARBA" id="ARBA00047304"/>
    </source>
</evidence>
<dbReference type="AlphaFoldDB" id="A0AAD8HU43"/>
<dbReference type="EC" id="3.2.2.6" evidence="1"/>
<dbReference type="SUPFAM" id="SSF52200">
    <property type="entry name" value="Toll/Interleukin receptor TIR domain"/>
    <property type="match status" value="1"/>
</dbReference>
<dbReference type="PANTHER" id="PTHR32009">
    <property type="entry name" value="TMV RESISTANCE PROTEIN N-LIKE"/>
    <property type="match status" value="1"/>
</dbReference>
<proteinExistence type="predicted"/>
<comment type="catalytic activity">
    <reaction evidence="4">
        <text>NAD(+) + H2O = ADP-D-ribose + nicotinamide + H(+)</text>
        <dbReference type="Rhea" id="RHEA:16301"/>
        <dbReference type="ChEBI" id="CHEBI:15377"/>
        <dbReference type="ChEBI" id="CHEBI:15378"/>
        <dbReference type="ChEBI" id="CHEBI:17154"/>
        <dbReference type="ChEBI" id="CHEBI:57540"/>
        <dbReference type="ChEBI" id="CHEBI:57967"/>
        <dbReference type="EC" id="3.2.2.6"/>
    </reaction>
    <physiologicalReaction direction="left-to-right" evidence="4">
        <dbReference type="Rhea" id="RHEA:16302"/>
    </physiologicalReaction>
</comment>
<dbReference type="GO" id="GO:0061809">
    <property type="term" value="F:NAD+ nucleosidase activity, cyclic ADP-ribose generating"/>
    <property type="evidence" value="ECO:0007669"/>
    <property type="project" value="UniProtKB-EC"/>
</dbReference>
<keyword evidence="3" id="KW-0520">NAD</keyword>
<keyword evidence="5" id="KW-1133">Transmembrane helix</keyword>
<comment type="caution">
    <text evidence="7">The sequence shown here is derived from an EMBL/GenBank/DDBJ whole genome shotgun (WGS) entry which is preliminary data.</text>
</comment>
<evidence type="ECO:0000256" key="3">
    <source>
        <dbReference type="ARBA" id="ARBA00023027"/>
    </source>
</evidence>
<protein>
    <recommendedName>
        <fullName evidence="1">ADP-ribosyl cyclase/cyclic ADP-ribose hydrolase</fullName>
        <ecNumber evidence="1">3.2.2.6</ecNumber>
    </recommendedName>
</protein>
<name>A0AAD8HU43_9APIA</name>
<evidence type="ECO:0000313" key="8">
    <source>
        <dbReference type="Proteomes" id="UP001237642"/>
    </source>
</evidence>
<evidence type="ECO:0000259" key="6">
    <source>
        <dbReference type="PROSITE" id="PS50104"/>
    </source>
</evidence>
<sequence length="307" mass="35734">MAFEDCDVFLSFRGETRNNFTCYLYEKLKLQGLTPFMDRENILVGDGIDEKIKKAIKYSKSAVIVLSENYSSSKHCLDELLHILERNRTSKYFIIPIFYYVEAADVKYQKGKFGDAFEHVKKRHNIEKVEKWKAALAEVGDILAKEINEKDPRTESKIIEDIVTSFTQKYSEHYQRDLDSKASNVSSMVSQQNSYQLLPTTDSYRFDIEQGSVEVTKDNAKSITNNYGDMTFRSWMKDWIINNPKFFILVVIIVTVILIFTVVTFVQIAIEASVFKDFSTNFKDMGPKNYPSTYKDSDDWRKEPTWT</sequence>
<keyword evidence="5" id="KW-0472">Membrane</keyword>
<evidence type="ECO:0000256" key="5">
    <source>
        <dbReference type="SAM" id="Phobius"/>
    </source>
</evidence>
<evidence type="ECO:0000256" key="2">
    <source>
        <dbReference type="ARBA" id="ARBA00022801"/>
    </source>
</evidence>